<dbReference type="RefSeq" id="XP_041188091.1">
    <property type="nucleotide sequence ID" value="XM_041333422.1"/>
</dbReference>
<accession>A0A9P7E018</accession>
<reference evidence="1" key="1">
    <citation type="journal article" date="2020" name="New Phytol.">
        <title>Comparative genomics reveals dynamic genome evolution in host specialist ectomycorrhizal fungi.</title>
        <authorList>
            <person name="Lofgren L.A."/>
            <person name="Nguyen N.H."/>
            <person name="Vilgalys R."/>
            <person name="Ruytinx J."/>
            <person name="Liao H.L."/>
            <person name="Branco S."/>
            <person name="Kuo A."/>
            <person name="LaButti K."/>
            <person name="Lipzen A."/>
            <person name="Andreopoulos W."/>
            <person name="Pangilinan J."/>
            <person name="Riley R."/>
            <person name="Hundley H."/>
            <person name="Na H."/>
            <person name="Barry K."/>
            <person name="Grigoriev I.V."/>
            <person name="Stajich J.E."/>
            <person name="Kennedy P.G."/>
        </authorList>
    </citation>
    <scope>NUCLEOTIDE SEQUENCE</scope>
    <source>
        <strain evidence="1">MN1</strain>
    </source>
</reference>
<proteinExistence type="predicted"/>
<name>A0A9P7E018_9AGAM</name>
<dbReference type="GeneID" id="64627439"/>
<organism evidence="1 2">
    <name type="scientific">Suillus subaureus</name>
    <dbReference type="NCBI Taxonomy" id="48587"/>
    <lineage>
        <taxon>Eukaryota</taxon>
        <taxon>Fungi</taxon>
        <taxon>Dikarya</taxon>
        <taxon>Basidiomycota</taxon>
        <taxon>Agaricomycotina</taxon>
        <taxon>Agaricomycetes</taxon>
        <taxon>Agaricomycetidae</taxon>
        <taxon>Boletales</taxon>
        <taxon>Suillineae</taxon>
        <taxon>Suillaceae</taxon>
        <taxon>Suillus</taxon>
    </lineage>
</organism>
<dbReference type="EMBL" id="JABBWG010000043">
    <property type="protein sequence ID" value="KAG1807488.1"/>
    <property type="molecule type" value="Genomic_DNA"/>
</dbReference>
<gene>
    <name evidence="1" type="ORF">BJ212DRAFT_1303450</name>
</gene>
<dbReference type="AlphaFoldDB" id="A0A9P7E018"/>
<keyword evidence="2" id="KW-1185">Reference proteome</keyword>
<protein>
    <submittedName>
        <fullName evidence="1">Uncharacterized protein</fullName>
    </submittedName>
</protein>
<evidence type="ECO:0000313" key="2">
    <source>
        <dbReference type="Proteomes" id="UP000807769"/>
    </source>
</evidence>
<comment type="caution">
    <text evidence="1">The sequence shown here is derived from an EMBL/GenBank/DDBJ whole genome shotgun (WGS) entry which is preliminary data.</text>
</comment>
<sequence length="121" mass="13971">MRELEGGHDSRMIEREQLASWLQSVQESRYYHQVDPRLGIVQEQVEAAGSSYLECMNPNLAYKILERYKRLPNAHGNPAKPLLLRDFEMLKNDFVKVTQNADYAGTDNDEFTNTAQGVRPR</sequence>
<dbReference type="OrthoDB" id="10612900at2759"/>
<evidence type="ECO:0000313" key="1">
    <source>
        <dbReference type="EMBL" id="KAG1807488.1"/>
    </source>
</evidence>
<dbReference type="Proteomes" id="UP000807769">
    <property type="component" value="Unassembled WGS sequence"/>
</dbReference>